<dbReference type="EMBL" id="UFXS01000001">
    <property type="protein sequence ID" value="STD59287.1"/>
    <property type="molecule type" value="Genomic_DNA"/>
</dbReference>
<keyword evidence="1" id="KW-0175">Coiled coil</keyword>
<gene>
    <name evidence="2" type="ORF">NCTC13456_02927</name>
</gene>
<protein>
    <submittedName>
        <fullName evidence="2">Uncharacterized protein</fullName>
    </submittedName>
</protein>
<name>A0A376GLP4_9FLAO</name>
<organism evidence="2 3">
    <name type="scientific">Empedobacter falsenii</name>
    <dbReference type="NCBI Taxonomy" id="343874"/>
    <lineage>
        <taxon>Bacteria</taxon>
        <taxon>Pseudomonadati</taxon>
        <taxon>Bacteroidota</taxon>
        <taxon>Flavobacteriia</taxon>
        <taxon>Flavobacteriales</taxon>
        <taxon>Weeksellaceae</taxon>
        <taxon>Empedobacter</taxon>
    </lineage>
</organism>
<dbReference type="Proteomes" id="UP000254737">
    <property type="component" value="Unassembled WGS sequence"/>
</dbReference>
<evidence type="ECO:0000256" key="1">
    <source>
        <dbReference type="SAM" id="Coils"/>
    </source>
</evidence>
<evidence type="ECO:0000313" key="3">
    <source>
        <dbReference type="Proteomes" id="UP000254737"/>
    </source>
</evidence>
<accession>A0A376GLP4</accession>
<feature type="coiled-coil region" evidence="1">
    <location>
        <begin position="137"/>
        <end position="171"/>
    </location>
</feature>
<evidence type="ECO:0000313" key="2">
    <source>
        <dbReference type="EMBL" id="STD59287.1"/>
    </source>
</evidence>
<sequence length="821" mass="96304">MSEMVKRKTNIILLEENRKQLSKVIVENLILKQFDLEKQQSDINVEIIAIREAKEVVSKEKELRKGNKIIEQKYFHIKGVKKEIDFIEGLLPEFDNSIERIKTHYSQQQQNTEYKKQIHKFLQKVKDLGIKDKFEKFIQESDKVNNINERIDELKNELKQNEALLKFSNVNDEKSLANWAINRKKAFDKYEESVLIKLQHLVVTHPENTKLKYLPFPDIFFDKIQKENDDESNDKNGFWLDVGGILEYIPFTDKQVLQEDNPEHKKNYFTKKYASAQKQIEFLNSEIQFSEKLNSISGLSENLELYSKHNQIEWFKIIEEFNISEQKFQEILSHYKDKEEIIKNYHLSEKEWKESNKKVEEIEVKTKVLKSINDIDSYLLSKSKKIKEIEQDLTETINNKSRYAKIFNLEGTIADDIVLDLKNDISSSSLANVTGTKSSLKVHLRTERKEIKNKFRDNRHRLKKVLLDFEINNFQIPDNKIHYTEEKIESLGQSYNKLNDKYRMDISSIINNYFEGSDKYRYEGEEDWRKIAKALLPGVFNTPIITKEQFSTEVEEKLNKIIEQNSVIGDRKVQMLIDVFNKVEATFSTFSHEIDNLKRFFNEQDKRITGGYKVVLKLEPSKDFPIHWIREFKKQMRQESTNRAGGLFAVVDNEIDFKDIILKCFKQCGGKKVDPKISDLLNPKSYFHLTFSLQNETNKNSGSTGQVYSAIALLCIARISLIDQTKNNKPNKGIRFMPVDEAEGLGSNYEMLSNIAKNEDYQIISMSINPVGEFEEGNHFIYMLNEPEDENLKINGVPFAQFTEEGIDENIHNYFLESNDE</sequence>
<reference evidence="2 3" key="1">
    <citation type="submission" date="2018-06" db="EMBL/GenBank/DDBJ databases">
        <authorList>
            <consortium name="Pathogen Informatics"/>
            <person name="Doyle S."/>
        </authorList>
    </citation>
    <scope>NUCLEOTIDE SEQUENCE [LARGE SCALE GENOMIC DNA]</scope>
    <source>
        <strain evidence="2 3">NCTC13456</strain>
    </source>
</reference>
<dbReference type="AlphaFoldDB" id="A0A376GLP4"/>
<proteinExistence type="predicted"/>